<protein>
    <submittedName>
        <fullName evidence="1">Uncharacterized protein</fullName>
    </submittedName>
</protein>
<evidence type="ECO:0000313" key="2">
    <source>
        <dbReference type="Proteomes" id="UP000507245"/>
    </source>
</evidence>
<keyword evidence="2" id="KW-1185">Reference proteome</keyword>
<gene>
    <name evidence="1" type="ORF">ORAREDHAP_LOCUS19265</name>
</gene>
<accession>A0A6J5WSB6</accession>
<proteinExistence type="predicted"/>
<sequence>MLPGFMTGVYRPSLVVGVAAGLESQSYEMRLVTVRKSGACKTAGRDRVCWAVGIAEVLAAENVGEVEIMSAGFLRQGKHGWALGQRGGGQMLLVWNVKIVAVEVRL</sequence>
<dbReference type="AlphaFoldDB" id="A0A6J5WSB6"/>
<organism evidence="1 2">
    <name type="scientific">Prunus armeniaca</name>
    <name type="common">Apricot</name>
    <name type="synonym">Armeniaca vulgaris</name>
    <dbReference type="NCBI Taxonomy" id="36596"/>
    <lineage>
        <taxon>Eukaryota</taxon>
        <taxon>Viridiplantae</taxon>
        <taxon>Streptophyta</taxon>
        <taxon>Embryophyta</taxon>
        <taxon>Tracheophyta</taxon>
        <taxon>Spermatophyta</taxon>
        <taxon>Magnoliopsida</taxon>
        <taxon>eudicotyledons</taxon>
        <taxon>Gunneridae</taxon>
        <taxon>Pentapetalae</taxon>
        <taxon>rosids</taxon>
        <taxon>fabids</taxon>
        <taxon>Rosales</taxon>
        <taxon>Rosaceae</taxon>
        <taxon>Amygdaloideae</taxon>
        <taxon>Amygdaleae</taxon>
        <taxon>Prunus</taxon>
    </lineage>
</organism>
<name>A0A6J5WSB6_PRUAR</name>
<dbReference type="Proteomes" id="UP000507245">
    <property type="component" value="Unassembled WGS sequence"/>
</dbReference>
<reference evidence="2" key="1">
    <citation type="journal article" date="2020" name="Genome Biol.">
        <title>Gamete binning: chromosome-level and haplotype-resolved genome assembly enabled by high-throughput single-cell sequencing of gamete genomes.</title>
        <authorList>
            <person name="Campoy J.A."/>
            <person name="Sun H."/>
            <person name="Goel M."/>
            <person name="Jiao W.-B."/>
            <person name="Folz-Donahue K."/>
            <person name="Wang N."/>
            <person name="Rubio M."/>
            <person name="Liu C."/>
            <person name="Kukat C."/>
            <person name="Ruiz D."/>
            <person name="Huettel B."/>
            <person name="Schneeberger K."/>
        </authorList>
    </citation>
    <scope>NUCLEOTIDE SEQUENCE [LARGE SCALE GENOMIC DNA]</scope>
    <source>
        <strain evidence="2">cv. Rojo Pasion</strain>
    </source>
</reference>
<evidence type="ECO:0000313" key="1">
    <source>
        <dbReference type="EMBL" id="CAB4303213.1"/>
    </source>
</evidence>
<dbReference type="EMBL" id="CAEKKB010000003">
    <property type="protein sequence ID" value="CAB4303213.1"/>
    <property type="molecule type" value="Genomic_DNA"/>
</dbReference>